<feature type="domain" description="Gfo/Idh/MocA-like oxidoreductase N-terminal" evidence="2">
    <location>
        <begin position="8"/>
        <end position="125"/>
    </location>
</feature>
<evidence type="ECO:0008006" key="6">
    <source>
        <dbReference type="Google" id="ProtNLM"/>
    </source>
</evidence>
<dbReference type="SUPFAM" id="SSF51735">
    <property type="entry name" value="NAD(P)-binding Rossmann-fold domains"/>
    <property type="match status" value="1"/>
</dbReference>
<sequence>MTVEDRTIKIAVIGGGIVGTRHAKLISQHPNVELSGLVEPSPTGIRVAAGLHTKHYFSLAELFESGIPDAAIVASPTQVTDSIARKLIAQGVHMLVENTLSTKVKSAEEIANVADKKGVSLLMGHHRRFHPSIVAAKKAIDSGELGIITAISGSWTLRKPMDYLDSVFPSEDWENDKRLSRQLYLNLVHDIDILQYLIGPIVRVYAQKFPSINAFGAQSGSAQQASVTLLFNCGAIGTFMLSDFDSSRDSSTFGSSHLAAHSPQLPSTEEASSAYYIFGTTASLSIPEMARYSFEDSGIGWTSKMKVDTLLVESGLSYDLQLDHFINVLRGQEKPNCSGKESVMTLKVATAVQESLKDGDPIDIE</sequence>
<dbReference type="KEGG" id="slb:AWJ20_1146"/>
<evidence type="ECO:0000313" key="5">
    <source>
        <dbReference type="Proteomes" id="UP000189580"/>
    </source>
</evidence>
<organism evidence="4 5">
    <name type="scientific">Sugiyamaella lignohabitans</name>
    <dbReference type="NCBI Taxonomy" id="796027"/>
    <lineage>
        <taxon>Eukaryota</taxon>
        <taxon>Fungi</taxon>
        <taxon>Dikarya</taxon>
        <taxon>Ascomycota</taxon>
        <taxon>Saccharomycotina</taxon>
        <taxon>Dipodascomycetes</taxon>
        <taxon>Dipodascales</taxon>
        <taxon>Trichomonascaceae</taxon>
        <taxon>Sugiyamaella</taxon>
    </lineage>
</organism>
<dbReference type="InterPro" id="IPR036291">
    <property type="entry name" value="NAD(P)-bd_dom_sf"/>
</dbReference>
<name>A0A161HLE4_9ASCO</name>
<keyword evidence="5" id="KW-1185">Reference proteome</keyword>
<dbReference type="PANTHER" id="PTHR43377">
    <property type="entry name" value="BILIVERDIN REDUCTASE A"/>
    <property type="match status" value="1"/>
</dbReference>
<dbReference type="InterPro" id="IPR055170">
    <property type="entry name" value="GFO_IDH_MocA-like_dom"/>
</dbReference>
<evidence type="ECO:0000259" key="3">
    <source>
        <dbReference type="Pfam" id="PF22725"/>
    </source>
</evidence>
<proteinExistence type="inferred from homology"/>
<dbReference type="OrthoDB" id="64915at2759"/>
<dbReference type="SUPFAM" id="SSF55347">
    <property type="entry name" value="Glyceraldehyde-3-phosphate dehydrogenase-like, C-terminal domain"/>
    <property type="match status" value="1"/>
</dbReference>
<dbReference type="GO" id="GO:0000166">
    <property type="term" value="F:nucleotide binding"/>
    <property type="evidence" value="ECO:0007669"/>
    <property type="project" value="InterPro"/>
</dbReference>
<reference evidence="4 5" key="1">
    <citation type="submission" date="2016-02" db="EMBL/GenBank/DDBJ databases">
        <title>Complete genome sequence and transcriptome regulation of the pentose utilising yeast Sugiyamaella lignohabitans.</title>
        <authorList>
            <person name="Bellasio M."/>
            <person name="Peymann A."/>
            <person name="Valli M."/>
            <person name="Sipitzky M."/>
            <person name="Graf A."/>
            <person name="Sauer M."/>
            <person name="Marx H."/>
            <person name="Mattanovich D."/>
        </authorList>
    </citation>
    <scope>NUCLEOTIDE SEQUENCE [LARGE SCALE GENOMIC DNA]</scope>
    <source>
        <strain evidence="4 5">CBS 10342</strain>
    </source>
</reference>
<dbReference type="Gene3D" id="3.40.50.720">
    <property type="entry name" value="NAD(P)-binding Rossmann-like Domain"/>
    <property type="match status" value="1"/>
</dbReference>
<dbReference type="InterPro" id="IPR051450">
    <property type="entry name" value="Gfo/Idh/MocA_Oxidoreductases"/>
</dbReference>
<dbReference type="Gene3D" id="3.30.360.10">
    <property type="entry name" value="Dihydrodipicolinate Reductase, domain 2"/>
    <property type="match status" value="1"/>
</dbReference>
<accession>A0A161HLE4</accession>
<gene>
    <name evidence="4" type="ORF">AWJ20_1146</name>
</gene>
<dbReference type="Pfam" id="PF22725">
    <property type="entry name" value="GFO_IDH_MocA_C3"/>
    <property type="match status" value="1"/>
</dbReference>
<evidence type="ECO:0000256" key="1">
    <source>
        <dbReference type="ARBA" id="ARBA00010928"/>
    </source>
</evidence>
<dbReference type="Pfam" id="PF01408">
    <property type="entry name" value="GFO_IDH_MocA"/>
    <property type="match status" value="1"/>
</dbReference>
<dbReference type="InterPro" id="IPR000683">
    <property type="entry name" value="Gfo/Idh/MocA-like_OxRdtase_N"/>
</dbReference>
<protein>
    <recommendedName>
        <fullName evidence="6">Gfo/Idh/MocA-like oxidoreductase N-terminal domain-containing protein</fullName>
    </recommendedName>
</protein>
<feature type="domain" description="GFO/IDH/MocA-like oxidoreductase" evidence="3">
    <location>
        <begin position="134"/>
        <end position="248"/>
    </location>
</feature>
<dbReference type="Proteomes" id="UP000189580">
    <property type="component" value="Chromosome a"/>
</dbReference>
<comment type="similarity">
    <text evidence="1">Belongs to the Gfo/Idh/MocA family.</text>
</comment>
<evidence type="ECO:0000313" key="4">
    <source>
        <dbReference type="EMBL" id="ANB12868.1"/>
    </source>
</evidence>
<dbReference type="AlphaFoldDB" id="A0A161HLE4"/>
<dbReference type="PANTHER" id="PTHR43377:SF1">
    <property type="entry name" value="BILIVERDIN REDUCTASE A"/>
    <property type="match status" value="1"/>
</dbReference>
<dbReference type="EMBL" id="CP014501">
    <property type="protein sequence ID" value="ANB12868.1"/>
    <property type="molecule type" value="Genomic_DNA"/>
</dbReference>
<evidence type="ECO:0000259" key="2">
    <source>
        <dbReference type="Pfam" id="PF01408"/>
    </source>
</evidence>
<dbReference type="GeneID" id="30032916"/>
<dbReference type="RefSeq" id="XP_018735345.1">
    <property type="nucleotide sequence ID" value="XM_018877997.1"/>
</dbReference>